<dbReference type="InterPro" id="IPR006015">
    <property type="entry name" value="Universal_stress_UspA"/>
</dbReference>
<feature type="non-terminal residue" evidence="3">
    <location>
        <position position="1"/>
    </location>
</feature>
<dbReference type="PANTHER" id="PTHR46268:SF6">
    <property type="entry name" value="UNIVERSAL STRESS PROTEIN UP12"/>
    <property type="match status" value="1"/>
</dbReference>
<gene>
    <name evidence="3" type="ORF">H8E19_00845</name>
</gene>
<dbReference type="Pfam" id="PF00582">
    <property type="entry name" value="Usp"/>
    <property type="match status" value="1"/>
</dbReference>
<dbReference type="Gene3D" id="3.40.50.12370">
    <property type="match status" value="1"/>
</dbReference>
<protein>
    <submittedName>
        <fullName evidence="3">Universal stress protein</fullName>
    </submittedName>
</protein>
<evidence type="ECO:0000313" key="4">
    <source>
        <dbReference type="Proteomes" id="UP000650524"/>
    </source>
</evidence>
<dbReference type="EMBL" id="JACNJD010000052">
    <property type="protein sequence ID" value="MBC8175922.1"/>
    <property type="molecule type" value="Genomic_DNA"/>
</dbReference>
<dbReference type="PANTHER" id="PTHR46268">
    <property type="entry name" value="STRESS RESPONSE PROTEIN NHAX"/>
    <property type="match status" value="1"/>
</dbReference>
<organism evidence="3 4">
    <name type="scientific">Candidatus Desulfacyla euxinica</name>
    <dbReference type="NCBI Taxonomy" id="2841693"/>
    <lineage>
        <taxon>Bacteria</taxon>
        <taxon>Deltaproteobacteria</taxon>
        <taxon>Candidatus Desulfacyla</taxon>
    </lineage>
</organism>
<name>A0A8J6MV34_9DELT</name>
<dbReference type="Proteomes" id="UP000650524">
    <property type="component" value="Unassembled WGS sequence"/>
</dbReference>
<dbReference type="SUPFAM" id="SSF52402">
    <property type="entry name" value="Adenine nucleotide alpha hydrolases-like"/>
    <property type="match status" value="1"/>
</dbReference>
<evidence type="ECO:0000256" key="1">
    <source>
        <dbReference type="ARBA" id="ARBA00008791"/>
    </source>
</evidence>
<dbReference type="PRINTS" id="PR01438">
    <property type="entry name" value="UNVRSLSTRESS"/>
</dbReference>
<proteinExistence type="inferred from homology"/>
<dbReference type="AlphaFoldDB" id="A0A8J6MV34"/>
<comment type="caution">
    <text evidence="3">The sequence shown here is derived from an EMBL/GenBank/DDBJ whole genome shotgun (WGS) entry which is preliminary data.</text>
</comment>
<reference evidence="3 4" key="1">
    <citation type="submission" date="2020-08" db="EMBL/GenBank/DDBJ databases">
        <title>Bridging the membrane lipid divide: bacteria of the FCB group superphylum have the potential to synthesize archaeal ether lipids.</title>
        <authorList>
            <person name="Villanueva L."/>
            <person name="Von Meijenfeldt F.A.B."/>
            <person name="Westbye A.B."/>
            <person name="Yadav S."/>
            <person name="Hopmans E.C."/>
            <person name="Dutilh B.E."/>
            <person name="Sinninghe Damste J.S."/>
        </authorList>
    </citation>
    <scope>NUCLEOTIDE SEQUENCE [LARGE SCALE GENOMIC DNA]</scope>
    <source>
        <strain evidence="3">NIOZ-UU27</strain>
    </source>
</reference>
<comment type="similarity">
    <text evidence="1">Belongs to the universal stress protein A family.</text>
</comment>
<evidence type="ECO:0000313" key="3">
    <source>
        <dbReference type="EMBL" id="MBC8175922.1"/>
    </source>
</evidence>
<sequence length="181" mass="20060">MRTLPCPLFVVRGLERDYTADVNEDLGFHSILVGCDFSSDSALAFQYGLGLAQEFQSEVHLAHVIEPAVYKDLLKPAKEEKEDLQQDLRKKLRDKLRGMVPEEAGNWCTPKTALLAGHPHEELTKYAVVHDIDLIVLGVRGHSLVETLFVGSTTDRVVRQAPCPVLSVRATVNSVKEEPGT</sequence>
<dbReference type="InterPro" id="IPR006016">
    <property type="entry name" value="UspA"/>
</dbReference>
<evidence type="ECO:0000259" key="2">
    <source>
        <dbReference type="Pfam" id="PF00582"/>
    </source>
</evidence>
<accession>A0A8J6MV34</accession>
<feature type="domain" description="UspA" evidence="2">
    <location>
        <begin position="28"/>
        <end position="169"/>
    </location>
</feature>
<dbReference type="CDD" id="cd00293">
    <property type="entry name" value="USP-like"/>
    <property type="match status" value="1"/>
</dbReference>